<feature type="non-terminal residue" evidence="10">
    <location>
        <position position="914"/>
    </location>
</feature>
<dbReference type="InterPro" id="IPR043567">
    <property type="entry name" value="SYTL1-5_C2B"/>
</dbReference>
<dbReference type="EMBL" id="VZTR01010697">
    <property type="protein sequence ID" value="NXT63718.1"/>
    <property type="molecule type" value="Genomic_DNA"/>
</dbReference>
<feature type="compositionally biased region" description="Polar residues" evidence="7">
    <location>
        <begin position="395"/>
        <end position="410"/>
    </location>
</feature>
<feature type="region of interest" description="Disordered" evidence="7">
    <location>
        <begin position="443"/>
        <end position="502"/>
    </location>
</feature>
<dbReference type="Gene3D" id="6.10.250.3000">
    <property type="match status" value="1"/>
</dbReference>
<feature type="compositionally biased region" description="Polar residues" evidence="7">
    <location>
        <begin position="449"/>
        <end position="460"/>
    </location>
</feature>
<dbReference type="GO" id="GO:0031267">
    <property type="term" value="F:small GTPase binding"/>
    <property type="evidence" value="ECO:0007669"/>
    <property type="project" value="InterPro"/>
</dbReference>
<evidence type="ECO:0000259" key="8">
    <source>
        <dbReference type="PROSITE" id="PS50004"/>
    </source>
</evidence>
<dbReference type="GO" id="GO:0006886">
    <property type="term" value="P:intracellular protein transport"/>
    <property type="evidence" value="ECO:0007669"/>
    <property type="project" value="InterPro"/>
</dbReference>
<dbReference type="PROSITE" id="PS50916">
    <property type="entry name" value="RABBD"/>
    <property type="match status" value="1"/>
</dbReference>
<evidence type="ECO:0000256" key="4">
    <source>
        <dbReference type="ARBA" id="ARBA00022737"/>
    </source>
</evidence>
<evidence type="ECO:0000256" key="5">
    <source>
        <dbReference type="ARBA" id="ARBA00023136"/>
    </source>
</evidence>
<accession>A0A7L3E5Q1</accession>
<feature type="compositionally biased region" description="Low complexity" evidence="7">
    <location>
        <begin position="582"/>
        <end position="593"/>
    </location>
</feature>
<feature type="compositionally biased region" description="Polar residues" evidence="7">
    <location>
        <begin position="323"/>
        <end position="332"/>
    </location>
</feature>
<feature type="compositionally biased region" description="Basic and acidic residues" evidence="7">
    <location>
        <begin position="308"/>
        <end position="321"/>
    </location>
</feature>
<organism evidence="10 11">
    <name type="scientific">Chaetops frenatus</name>
    <name type="common">Rufous rock-jumper</name>
    <dbReference type="NCBI Taxonomy" id="221966"/>
    <lineage>
        <taxon>Eukaryota</taxon>
        <taxon>Metazoa</taxon>
        <taxon>Chordata</taxon>
        <taxon>Craniata</taxon>
        <taxon>Vertebrata</taxon>
        <taxon>Euteleostomi</taxon>
        <taxon>Archelosauria</taxon>
        <taxon>Archosauria</taxon>
        <taxon>Dinosauria</taxon>
        <taxon>Saurischia</taxon>
        <taxon>Theropoda</taxon>
        <taxon>Coelurosauria</taxon>
        <taxon>Aves</taxon>
        <taxon>Neognathae</taxon>
        <taxon>Neoaves</taxon>
        <taxon>Telluraves</taxon>
        <taxon>Australaves</taxon>
        <taxon>Passeriformes</taxon>
        <taxon>Picathartidae</taxon>
        <taxon>Chaetops</taxon>
    </lineage>
</organism>
<gene>
    <name evidence="10" type="primary">Sytl2_0</name>
    <name evidence="10" type="ORF">CHAFRE_R10865</name>
</gene>
<feature type="compositionally biased region" description="Basic and acidic residues" evidence="7">
    <location>
        <begin position="515"/>
        <end position="524"/>
    </location>
</feature>
<evidence type="ECO:0000313" key="11">
    <source>
        <dbReference type="Proteomes" id="UP000563107"/>
    </source>
</evidence>
<evidence type="ECO:0000256" key="1">
    <source>
        <dbReference type="ARBA" id="ARBA00004236"/>
    </source>
</evidence>
<comment type="subcellular location">
    <subcellularLocation>
        <location evidence="1">Cell membrane</location>
    </subcellularLocation>
</comment>
<feature type="compositionally biased region" description="Polar residues" evidence="7">
    <location>
        <begin position="528"/>
        <end position="542"/>
    </location>
</feature>
<name>A0A7L3E5Q1_9PASS</name>
<dbReference type="GO" id="GO:0006887">
    <property type="term" value="P:exocytosis"/>
    <property type="evidence" value="ECO:0007669"/>
    <property type="project" value="UniProtKB-KW"/>
</dbReference>
<feature type="domain" description="C2" evidence="8">
    <location>
        <begin position="755"/>
        <end position="877"/>
    </location>
</feature>
<dbReference type="GO" id="GO:0070382">
    <property type="term" value="C:exocytic vesicle"/>
    <property type="evidence" value="ECO:0007669"/>
    <property type="project" value="TreeGrafter"/>
</dbReference>
<dbReference type="FunFam" id="2.60.40.150:FF:000006">
    <property type="entry name" value="Synaptotagmin-like 5, isoform CRA_a"/>
    <property type="match status" value="1"/>
</dbReference>
<feature type="compositionally biased region" description="Low complexity" evidence="7">
    <location>
        <begin position="229"/>
        <end position="242"/>
    </location>
</feature>
<evidence type="ECO:0000256" key="6">
    <source>
        <dbReference type="ARBA" id="ARBA00072164"/>
    </source>
</evidence>
<keyword evidence="4" id="KW-0677">Repeat</keyword>
<dbReference type="PANTHER" id="PTHR45716:SF5">
    <property type="entry name" value="SYNAPTOTAGMIN-LIKE PROTEIN 2"/>
    <property type="match status" value="1"/>
</dbReference>
<evidence type="ECO:0000256" key="2">
    <source>
        <dbReference type="ARBA" id="ARBA00022475"/>
    </source>
</evidence>
<dbReference type="SUPFAM" id="SSF49562">
    <property type="entry name" value="C2 domain (Calcium/lipid-binding domain, CaLB)"/>
    <property type="match status" value="2"/>
</dbReference>
<dbReference type="InterPro" id="IPR010911">
    <property type="entry name" value="Rab_BD"/>
</dbReference>
<evidence type="ECO:0000256" key="7">
    <source>
        <dbReference type="SAM" id="MobiDB-lite"/>
    </source>
</evidence>
<dbReference type="SMART" id="SM00239">
    <property type="entry name" value="C2"/>
    <property type="match status" value="2"/>
</dbReference>
<feature type="region of interest" description="Disordered" evidence="7">
    <location>
        <begin position="390"/>
        <end position="421"/>
    </location>
</feature>
<dbReference type="Pfam" id="PF00168">
    <property type="entry name" value="C2"/>
    <property type="match status" value="2"/>
</dbReference>
<evidence type="ECO:0000313" key="10">
    <source>
        <dbReference type="EMBL" id="NXT63718.1"/>
    </source>
</evidence>
<feature type="region of interest" description="Disordered" evidence="7">
    <location>
        <begin position="515"/>
        <end position="593"/>
    </location>
</feature>
<feature type="compositionally biased region" description="Polar residues" evidence="7">
    <location>
        <begin position="266"/>
        <end position="280"/>
    </location>
</feature>
<feature type="non-terminal residue" evidence="10">
    <location>
        <position position="1"/>
    </location>
</feature>
<keyword evidence="3" id="KW-0268">Exocytosis</keyword>
<sequence>MIDLSFLTEEEQEAIMKVLQRDAELKRTEEERVRHLPEKVKDRVQLKNMSGQWFYEAKSKRHRDKIHGADIIRASMRRKPATIAEVGQKKMSKAKISWVNNVNKEVFVPPDLHGIVEHQEEQQKTSLSSKEVTAVLHKPEERPAKAAFSSVRQRRNPFNSIASDDNLNSGESENSLAVVPQLSKKEVWSLSEDSPPKSNLQNDGTEKPMKPSVELTDESQKELVKRTRSSSSSSTDSEVRVSQMLDAQKKNGLSTAIILEGEGGKNSLTQEAEDSAQNSLEKLKQVRFSSSSGKGKPVQSPQLHHGKERGEHDLLKPDKKKNSVNYAVQSDSLGDKQISAANPLGTYSSTLQMKTIDGLQEDTSASTPCDSNRSVFLVNESFQTSIVTPKKLETPQKTSSNMLSNSNNEQSVDETRENKSNQILSHESKLHKNFTDGHQLPAETEAPEVSNTNSISLQQGSEEELNPVLMALKRSADRKKPSKSLEDIPSATSNNEKINKPKEELVLSAEDAGLKPDQHQERTENAAGISTVTSQPDKSFSNPEKLKGLSKSVPSFLQEESDERETDTASESSYSFGRIKKSPSSLTNLSSSSGMASLSSVSGSLMSIYSADFGNVDVKGNIQFAIDYVEQLNELHIFICQCKDLAVADVKRQRSDPYVKTYLLPEKYRLGKRKTSVKKKTFNPVYNEILRYKIEKDFLKNQSLNISVWHNDTFGRNSFLGEVELDLGAWDWNDPSNKQINWFPLKPRVGWLHFLNQMFCFIFTGKKTLSTGEVHIWVKECHNLPLLRGNRLNSFIKCTILPDTSRKSRQKTRTVAKTANPVFNHTMVYDGFRPEDLKEACVELTVWDHNKLANHFLGGLRIGLGTGKSYGTTVDWMDSTSDETALWEKMMNSPNTWIEDTLPLRMLMIAKLTK</sequence>
<dbReference type="PANTHER" id="PTHR45716">
    <property type="entry name" value="BITESIZE, ISOFORM I"/>
    <property type="match status" value="1"/>
</dbReference>
<feature type="domain" description="RabBD" evidence="9">
    <location>
        <begin position="1"/>
        <end position="57"/>
    </location>
</feature>
<dbReference type="PROSITE" id="PS50004">
    <property type="entry name" value="C2"/>
    <property type="match status" value="2"/>
</dbReference>
<dbReference type="Proteomes" id="UP000563107">
    <property type="component" value="Unassembled WGS sequence"/>
</dbReference>
<dbReference type="GO" id="GO:0005886">
    <property type="term" value="C:plasma membrane"/>
    <property type="evidence" value="ECO:0007669"/>
    <property type="project" value="UniProtKB-SubCell"/>
</dbReference>
<evidence type="ECO:0000256" key="3">
    <source>
        <dbReference type="ARBA" id="ARBA00022483"/>
    </source>
</evidence>
<feature type="compositionally biased region" description="Basic and acidic residues" evidence="7">
    <location>
        <begin position="474"/>
        <end position="486"/>
    </location>
</feature>
<protein>
    <recommendedName>
        <fullName evidence="6">Synaptotagmin-like protein 2</fullName>
    </recommendedName>
</protein>
<dbReference type="AlphaFoldDB" id="A0A7L3E5Q1"/>
<dbReference type="CDD" id="cd04020">
    <property type="entry name" value="C2B_SLP_1-2-3-4"/>
    <property type="match status" value="1"/>
</dbReference>
<dbReference type="Gene3D" id="2.60.40.150">
    <property type="entry name" value="C2 domain"/>
    <property type="match status" value="2"/>
</dbReference>
<dbReference type="GO" id="GO:0042043">
    <property type="term" value="F:neurexin family protein binding"/>
    <property type="evidence" value="ECO:0007669"/>
    <property type="project" value="TreeGrafter"/>
</dbReference>
<dbReference type="FunFam" id="2.60.40.150:FF:000040">
    <property type="entry name" value="synaptotagmin-like protein 2 isoform X2"/>
    <property type="match status" value="1"/>
</dbReference>
<keyword evidence="5" id="KW-0472">Membrane</keyword>
<dbReference type="CDD" id="cd08393">
    <property type="entry name" value="C2A_SLP-1_2"/>
    <property type="match status" value="1"/>
</dbReference>
<dbReference type="InterPro" id="IPR035892">
    <property type="entry name" value="C2_domain_sf"/>
</dbReference>
<dbReference type="InterPro" id="IPR000008">
    <property type="entry name" value="C2_dom"/>
</dbReference>
<evidence type="ECO:0000259" key="9">
    <source>
        <dbReference type="PROSITE" id="PS50916"/>
    </source>
</evidence>
<keyword evidence="2" id="KW-1003">Cell membrane</keyword>
<feature type="region of interest" description="Disordered" evidence="7">
    <location>
        <begin position="119"/>
        <end position="252"/>
    </location>
</feature>
<reference evidence="10 11" key="1">
    <citation type="submission" date="2019-09" db="EMBL/GenBank/DDBJ databases">
        <title>Bird 10,000 Genomes (B10K) Project - Family phase.</title>
        <authorList>
            <person name="Zhang G."/>
        </authorList>
    </citation>
    <scope>NUCLEOTIDE SEQUENCE [LARGE SCALE GENOMIC DNA]</scope>
    <source>
        <strain evidence="10">B10K-DU-012-41</strain>
    </source>
</reference>
<proteinExistence type="predicted"/>
<feature type="compositionally biased region" description="Polar residues" evidence="7">
    <location>
        <begin position="156"/>
        <end position="175"/>
    </location>
</feature>
<feature type="domain" description="C2" evidence="8">
    <location>
        <begin position="618"/>
        <end position="743"/>
    </location>
</feature>
<comment type="caution">
    <text evidence="10">The sequence shown here is derived from an EMBL/GenBank/DDBJ whole genome shotgun (WGS) entry which is preliminary data.</text>
</comment>
<keyword evidence="11" id="KW-1185">Reference proteome</keyword>
<feature type="region of interest" description="Disordered" evidence="7">
    <location>
        <begin position="266"/>
        <end position="341"/>
    </location>
</feature>